<organism evidence="1 2">
    <name type="scientific">Daedalea quercina L-15889</name>
    <dbReference type="NCBI Taxonomy" id="1314783"/>
    <lineage>
        <taxon>Eukaryota</taxon>
        <taxon>Fungi</taxon>
        <taxon>Dikarya</taxon>
        <taxon>Basidiomycota</taxon>
        <taxon>Agaricomycotina</taxon>
        <taxon>Agaricomycetes</taxon>
        <taxon>Polyporales</taxon>
        <taxon>Fomitopsis</taxon>
    </lineage>
</organism>
<accession>A0A165LV43</accession>
<protein>
    <submittedName>
        <fullName evidence="1">Uncharacterized protein</fullName>
    </submittedName>
</protein>
<dbReference type="EMBL" id="KV429116">
    <property type="protein sequence ID" value="KZT64887.1"/>
    <property type="molecule type" value="Genomic_DNA"/>
</dbReference>
<name>A0A165LV43_9APHY</name>
<sequence length="203" mass="23128">MPNVRHPRRDFCLFYHKRPCCRANATIQSTVLTAAHSLQLAVYTDTTSCLSLSFHFSCVHPFTGDLARKSCFSRTACKSHSIRGIRVATRAPESYNPNILNYHAYDQPRLRKSSLRDSIGHWTPNQSRNRGTSSRVCYKAARVMHISAHRHLSLVDVQKCDKTVCGLFGAHNKRCSILTGRSDIIATWPVFAHYRVHRFTSRP</sequence>
<keyword evidence="2" id="KW-1185">Reference proteome</keyword>
<dbReference type="AlphaFoldDB" id="A0A165LV43"/>
<dbReference type="Proteomes" id="UP000076727">
    <property type="component" value="Unassembled WGS sequence"/>
</dbReference>
<evidence type="ECO:0000313" key="2">
    <source>
        <dbReference type="Proteomes" id="UP000076727"/>
    </source>
</evidence>
<proteinExistence type="predicted"/>
<gene>
    <name evidence="1" type="ORF">DAEQUDRAFT_572093</name>
</gene>
<reference evidence="1 2" key="1">
    <citation type="journal article" date="2016" name="Mol. Biol. Evol.">
        <title>Comparative Genomics of Early-Diverging Mushroom-Forming Fungi Provides Insights into the Origins of Lignocellulose Decay Capabilities.</title>
        <authorList>
            <person name="Nagy L.G."/>
            <person name="Riley R."/>
            <person name="Tritt A."/>
            <person name="Adam C."/>
            <person name="Daum C."/>
            <person name="Floudas D."/>
            <person name="Sun H."/>
            <person name="Yadav J.S."/>
            <person name="Pangilinan J."/>
            <person name="Larsson K.H."/>
            <person name="Matsuura K."/>
            <person name="Barry K."/>
            <person name="Labutti K."/>
            <person name="Kuo R."/>
            <person name="Ohm R.A."/>
            <person name="Bhattacharya S.S."/>
            <person name="Shirouzu T."/>
            <person name="Yoshinaga Y."/>
            <person name="Martin F.M."/>
            <person name="Grigoriev I.V."/>
            <person name="Hibbett D.S."/>
        </authorList>
    </citation>
    <scope>NUCLEOTIDE SEQUENCE [LARGE SCALE GENOMIC DNA]</scope>
    <source>
        <strain evidence="1 2">L-15889</strain>
    </source>
</reference>
<evidence type="ECO:0000313" key="1">
    <source>
        <dbReference type="EMBL" id="KZT64887.1"/>
    </source>
</evidence>